<keyword evidence="1" id="KW-1133">Transmembrane helix</keyword>
<evidence type="ECO:0000313" key="3">
    <source>
        <dbReference type="EMBL" id="NCU16574.1"/>
    </source>
</evidence>
<reference evidence="3 4" key="1">
    <citation type="submission" date="2020-01" db="EMBL/GenBank/DDBJ databases">
        <title>A novel Bacillus sp. from Pasinler.</title>
        <authorList>
            <person name="Adiguzel A."/>
            <person name="Ay H."/>
            <person name="Baltaci M.O."/>
        </authorList>
    </citation>
    <scope>NUCLEOTIDE SEQUENCE [LARGE SCALE GENOMIC DNA]</scope>
    <source>
        <strain evidence="3 4">P1</strain>
    </source>
</reference>
<proteinExistence type="predicted"/>
<keyword evidence="1" id="KW-0472">Membrane</keyword>
<keyword evidence="4" id="KW-1185">Reference proteome</keyword>
<feature type="transmembrane region" description="Helical" evidence="1">
    <location>
        <begin position="243"/>
        <end position="265"/>
    </location>
</feature>
<feature type="transmembrane region" description="Helical" evidence="1">
    <location>
        <begin position="92"/>
        <end position="113"/>
    </location>
</feature>
<dbReference type="EMBL" id="JAACYS010000005">
    <property type="protein sequence ID" value="NCU16574.1"/>
    <property type="molecule type" value="Genomic_DNA"/>
</dbReference>
<feature type="transmembrane region" description="Helical" evidence="1">
    <location>
        <begin position="211"/>
        <end position="231"/>
    </location>
</feature>
<accession>A0ABX0A3L8</accession>
<dbReference type="Proteomes" id="UP000743899">
    <property type="component" value="Unassembled WGS sequence"/>
</dbReference>
<dbReference type="RefSeq" id="WP_161919412.1">
    <property type="nucleotide sequence ID" value="NZ_JAACYS010000005.1"/>
</dbReference>
<feature type="transmembrane region" description="Helical" evidence="1">
    <location>
        <begin position="20"/>
        <end position="40"/>
    </location>
</feature>
<evidence type="ECO:0000256" key="1">
    <source>
        <dbReference type="SAM" id="Phobius"/>
    </source>
</evidence>
<organism evidence="3 4">
    <name type="scientific">Pallidibacillus pasinlerensis</name>
    <dbReference type="NCBI Taxonomy" id="2703818"/>
    <lineage>
        <taxon>Bacteria</taxon>
        <taxon>Bacillati</taxon>
        <taxon>Bacillota</taxon>
        <taxon>Bacilli</taxon>
        <taxon>Bacillales</taxon>
        <taxon>Bacillaceae</taxon>
        <taxon>Pallidibacillus</taxon>
    </lineage>
</organism>
<feature type="transmembrane region" description="Helical" evidence="1">
    <location>
        <begin position="344"/>
        <end position="362"/>
    </location>
</feature>
<feature type="transmembrane region" description="Helical" evidence="1">
    <location>
        <begin position="141"/>
        <end position="161"/>
    </location>
</feature>
<dbReference type="InterPro" id="IPR052529">
    <property type="entry name" value="Bact_Transport_Assoc"/>
</dbReference>
<feature type="transmembrane region" description="Helical" evidence="1">
    <location>
        <begin position="277"/>
        <end position="295"/>
    </location>
</feature>
<gene>
    <name evidence="3" type="ORF">GW534_02130</name>
</gene>
<dbReference type="Pfam" id="PF04235">
    <property type="entry name" value="DUF418"/>
    <property type="match status" value="1"/>
</dbReference>
<evidence type="ECO:0000259" key="2">
    <source>
        <dbReference type="Pfam" id="PF04235"/>
    </source>
</evidence>
<keyword evidence="1" id="KW-0812">Transmembrane</keyword>
<sequence length="392" mass="45020">MEENKIEEGRIFSIDVLRGIAILGIFLVNIFSFHTPYLYVDLAELADSKLDEWIFILNDIFIQASFYPLFAIIFGYGLIIMKEKLESRGGSFYSVAIRRMMILLIIGLIHAIFIWPGDILVTYAVFGFLLLLFVRLSAKVLAMIAIIMYTIPNLWLFFQILPIARFLEKTNISIFDDEKATSVTAIYQQGSFIEVTVQRLQDWFMQTGSSFIMLTLMVFPLIIFGASLAKGKKLVTNENNARFWRWILIFTLPSGLLLKLVPYIIGKNIAFQHLQDVFGGALLTLAYIAIIYLFCQKERKVFTPFSYIGKMSLSNYLFQSILCSFTFYSYGLGLFGQVSYTQSTILAIAIYVIQLILSKLWLKHFRIGPIEWAWRGLTYGKFSQIKKEMKGA</sequence>
<feature type="transmembrane region" description="Helical" evidence="1">
    <location>
        <begin position="60"/>
        <end position="80"/>
    </location>
</feature>
<protein>
    <submittedName>
        <fullName evidence="3">DUF418 domain-containing protein</fullName>
    </submittedName>
</protein>
<feature type="transmembrane region" description="Helical" evidence="1">
    <location>
        <begin position="316"/>
        <end position="338"/>
    </location>
</feature>
<dbReference type="PANTHER" id="PTHR30590">
    <property type="entry name" value="INNER MEMBRANE PROTEIN"/>
    <property type="match status" value="1"/>
</dbReference>
<comment type="caution">
    <text evidence="3">The sequence shown here is derived from an EMBL/GenBank/DDBJ whole genome shotgun (WGS) entry which is preliminary data.</text>
</comment>
<name>A0ABX0A3L8_9BACI</name>
<evidence type="ECO:0000313" key="4">
    <source>
        <dbReference type="Proteomes" id="UP000743899"/>
    </source>
</evidence>
<dbReference type="PANTHER" id="PTHR30590:SF2">
    <property type="entry name" value="INNER MEMBRANE PROTEIN"/>
    <property type="match status" value="1"/>
</dbReference>
<dbReference type="InterPro" id="IPR007349">
    <property type="entry name" value="DUF418"/>
</dbReference>
<feature type="transmembrane region" description="Helical" evidence="1">
    <location>
        <begin position="119"/>
        <end position="134"/>
    </location>
</feature>
<feature type="domain" description="DUF418" evidence="2">
    <location>
        <begin position="230"/>
        <end position="381"/>
    </location>
</feature>